<evidence type="ECO:0000256" key="1">
    <source>
        <dbReference type="SAM" id="MobiDB-lite"/>
    </source>
</evidence>
<sequence length="340" mass="40553">MSSTLLQDKKDIEDDKKRAEDAMKEAKDAMNRAEFEMKEARNELKEAEEALKKWKESNPNFSRTNEEFIELKAEKEEKKELYLAAQRIYLSKEETYRSKEETYRELIKRIPNQELEEKIASVIKRTLEESSVSSGKKSRSTSQQDAFRDRVRETCGGRCLLTNQTSWEACHIIPHRDINVNFATWEEEYSNYCFIKTHGIDDVRNGVGLCKRWHALFDFYNFTIRLTDDNKYRVELSKYYKYSDKERADYEGFIIQFTGDEQQWPSAFFLSHHNKNFAYREAERQRTIKAAAEPEDYAKRDSDATIEYHFERLDYRQTDWIKAQSKEHEARQQDTEMVNT</sequence>
<dbReference type="AlphaFoldDB" id="A0AAD5UNX8"/>
<organism evidence="3 4">
    <name type="scientific">Boothiomyces macroporosus</name>
    <dbReference type="NCBI Taxonomy" id="261099"/>
    <lineage>
        <taxon>Eukaryota</taxon>
        <taxon>Fungi</taxon>
        <taxon>Fungi incertae sedis</taxon>
        <taxon>Chytridiomycota</taxon>
        <taxon>Chytridiomycota incertae sedis</taxon>
        <taxon>Chytridiomycetes</taxon>
        <taxon>Rhizophydiales</taxon>
        <taxon>Terramycetaceae</taxon>
        <taxon>Boothiomyces</taxon>
    </lineage>
</organism>
<keyword evidence="4" id="KW-1185">Reference proteome</keyword>
<accession>A0AAD5UNX8</accession>
<name>A0AAD5UNX8_9FUNG</name>
<dbReference type="InterPro" id="IPR003615">
    <property type="entry name" value="HNH_nuc"/>
</dbReference>
<protein>
    <recommendedName>
        <fullName evidence="2">HNH nuclease domain-containing protein</fullName>
    </recommendedName>
</protein>
<feature type="compositionally biased region" description="Basic and acidic residues" evidence="1">
    <location>
        <begin position="7"/>
        <end position="27"/>
    </location>
</feature>
<dbReference type="Pfam" id="PF13391">
    <property type="entry name" value="HNH_2"/>
    <property type="match status" value="1"/>
</dbReference>
<evidence type="ECO:0000313" key="3">
    <source>
        <dbReference type="EMBL" id="KAJ3261698.1"/>
    </source>
</evidence>
<reference evidence="3" key="1">
    <citation type="submission" date="2020-05" db="EMBL/GenBank/DDBJ databases">
        <title>Phylogenomic resolution of chytrid fungi.</title>
        <authorList>
            <person name="Stajich J.E."/>
            <person name="Amses K."/>
            <person name="Simmons R."/>
            <person name="Seto K."/>
            <person name="Myers J."/>
            <person name="Bonds A."/>
            <person name="Quandt C.A."/>
            <person name="Barry K."/>
            <person name="Liu P."/>
            <person name="Grigoriev I."/>
            <person name="Longcore J.E."/>
            <person name="James T.Y."/>
        </authorList>
    </citation>
    <scope>NUCLEOTIDE SEQUENCE</scope>
    <source>
        <strain evidence="3">PLAUS21</strain>
    </source>
</reference>
<proteinExistence type="predicted"/>
<gene>
    <name evidence="3" type="ORF">HK103_004649</name>
</gene>
<comment type="caution">
    <text evidence="3">The sequence shown here is derived from an EMBL/GenBank/DDBJ whole genome shotgun (WGS) entry which is preliminary data.</text>
</comment>
<evidence type="ECO:0000313" key="4">
    <source>
        <dbReference type="Proteomes" id="UP001210925"/>
    </source>
</evidence>
<feature type="region of interest" description="Disordered" evidence="1">
    <location>
        <begin position="1"/>
        <end position="27"/>
    </location>
</feature>
<dbReference type="Proteomes" id="UP001210925">
    <property type="component" value="Unassembled WGS sequence"/>
</dbReference>
<feature type="domain" description="HNH nuclease" evidence="2">
    <location>
        <begin position="159"/>
        <end position="224"/>
    </location>
</feature>
<dbReference type="EMBL" id="JADGKB010000004">
    <property type="protein sequence ID" value="KAJ3261698.1"/>
    <property type="molecule type" value="Genomic_DNA"/>
</dbReference>
<evidence type="ECO:0000259" key="2">
    <source>
        <dbReference type="Pfam" id="PF13391"/>
    </source>
</evidence>